<feature type="coiled-coil region" evidence="1">
    <location>
        <begin position="104"/>
        <end position="131"/>
    </location>
</feature>
<proteinExistence type="predicted"/>
<accession>A0A133UZW6</accession>
<dbReference type="EMBL" id="LHXW01000026">
    <property type="protein sequence ID" value="KXA99743.1"/>
    <property type="molecule type" value="Genomic_DNA"/>
</dbReference>
<name>A0A133UZW6_9EURY</name>
<evidence type="ECO:0000313" key="3">
    <source>
        <dbReference type="Proteomes" id="UP000070520"/>
    </source>
</evidence>
<keyword evidence="3" id="KW-1185">Reference proteome</keyword>
<keyword evidence="1" id="KW-0175">Coiled coil</keyword>
<gene>
    <name evidence="2" type="ORF">AKJ42_02560</name>
</gene>
<reference evidence="2 3" key="1">
    <citation type="journal article" date="2016" name="Sci. Rep.">
        <title>Metabolic traits of an uncultured archaeal lineage -MSBL1- from brine pools of the Red Sea.</title>
        <authorList>
            <person name="Mwirichia R."/>
            <person name="Alam I."/>
            <person name="Rashid M."/>
            <person name="Vinu M."/>
            <person name="Ba-Alawi W."/>
            <person name="Anthony Kamau A."/>
            <person name="Kamanda Ngugi D."/>
            <person name="Goker M."/>
            <person name="Klenk H.P."/>
            <person name="Bajic V."/>
            <person name="Stingl U."/>
        </authorList>
    </citation>
    <scope>NUCLEOTIDE SEQUENCE [LARGE SCALE GENOMIC DNA]</scope>
    <source>
        <strain evidence="2">SCGC-AAA261C02</strain>
    </source>
</reference>
<dbReference type="AlphaFoldDB" id="A0A133UZW6"/>
<evidence type="ECO:0000313" key="2">
    <source>
        <dbReference type="EMBL" id="KXA99743.1"/>
    </source>
</evidence>
<dbReference type="Proteomes" id="UP000070520">
    <property type="component" value="Unassembled WGS sequence"/>
</dbReference>
<protein>
    <submittedName>
        <fullName evidence="2">Uncharacterized protein</fullName>
    </submittedName>
</protein>
<comment type="caution">
    <text evidence="2">The sequence shown here is derived from an EMBL/GenBank/DDBJ whole genome shotgun (WGS) entry which is preliminary data.</text>
</comment>
<sequence length="133" mass="15436">MEPKDEVNKVEEWIEENPLARVLLEKSGLDKGVLKTLLLYYWSEDVTFEGLAQRLDLKKPGAWKRWRKGLDTIIQSFYTIELAVYSGILDAETAKLLAEDLQDYVELTEEEGDLEAIRDRLEKRMVELKGQGF</sequence>
<organism evidence="2 3">
    <name type="scientific">candidate division MSBL1 archaeon SCGC-AAA261C02</name>
    <dbReference type="NCBI Taxonomy" id="1698272"/>
    <lineage>
        <taxon>Archaea</taxon>
        <taxon>Methanobacteriati</taxon>
        <taxon>Methanobacteriota</taxon>
        <taxon>candidate division MSBL1</taxon>
    </lineage>
</organism>
<evidence type="ECO:0000256" key="1">
    <source>
        <dbReference type="SAM" id="Coils"/>
    </source>
</evidence>